<evidence type="ECO:0000256" key="3">
    <source>
        <dbReference type="ARBA" id="ARBA00022679"/>
    </source>
</evidence>
<dbReference type="SUPFAM" id="SSF52151">
    <property type="entry name" value="FabD/lysophospholipase-like"/>
    <property type="match status" value="1"/>
</dbReference>
<dbReference type="FunFam" id="3.30.70.250:FF:000001">
    <property type="entry name" value="Malonyl CoA-acyl carrier protein transacylase"/>
    <property type="match status" value="1"/>
</dbReference>
<dbReference type="Proteomes" id="UP000185812">
    <property type="component" value="Unassembled WGS sequence"/>
</dbReference>
<accession>A0A1M6R799</accession>
<dbReference type="InterPro" id="IPR050858">
    <property type="entry name" value="Mal-CoA-ACP_Trans/PKS_FabD"/>
</dbReference>
<dbReference type="AlphaFoldDB" id="A0A1M6R799"/>
<dbReference type="GO" id="GO:0005829">
    <property type="term" value="C:cytosol"/>
    <property type="evidence" value="ECO:0007669"/>
    <property type="project" value="TreeGrafter"/>
</dbReference>
<dbReference type="PANTHER" id="PTHR42681">
    <property type="entry name" value="MALONYL-COA-ACYL CARRIER PROTEIN TRANSACYLASE, MITOCHONDRIAL"/>
    <property type="match status" value="1"/>
</dbReference>
<comment type="catalytic activity">
    <reaction evidence="5 6">
        <text>holo-[ACP] + malonyl-CoA = malonyl-[ACP] + CoA</text>
        <dbReference type="Rhea" id="RHEA:41792"/>
        <dbReference type="Rhea" id="RHEA-COMP:9623"/>
        <dbReference type="Rhea" id="RHEA-COMP:9685"/>
        <dbReference type="ChEBI" id="CHEBI:57287"/>
        <dbReference type="ChEBI" id="CHEBI:57384"/>
        <dbReference type="ChEBI" id="CHEBI:64479"/>
        <dbReference type="ChEBI" id="CHEBI:78449"/>
        <dbReference type="EC" id="2.3.1.39"/>
    </reaction>
</comment>
<dbReference type="Pfam" id="PF00698">
    <property type="entry name" value="Acyl_transf_1"/>
    <property type="match status" value="1"/>
</dbReference>
<dbReference type="Gene3D" id="3.30.70.250">
    <property type="entry name" value="Malonyl-CoA ACP transacylase, ACP-binding"/>
    <property type="match status" value="1"/>
</dbReference>
<dbReference type="InterPro" id="IPR004410">
    <property type="entry name" value="Malonyl_CoA-ACP_transAc_FabD"/>
</dbReference>
<name>A0A1M6R799_9BACT</name>
<dbReference type="GO" id="GO:0004314">
    <property type="term" value="F:[acyl-carrier-protein] S-malonyltransferase activity"/>
    <property type="evidence" value="ECO:0007669"/>
    <property type="project" value="UniProtKB-EC"/>
</dbReference>
<evidence type="ECO:0000256" key="7">
    <source>
        <dbReference type="PIRSR" id="PIRSR000446-1"/>
    </source>
</evidence>
<dbReference type="SMART" id="SM00827">
    <property type="entry name" value="PKS_AT"/>
    <property type="match status" value="1"/>
</dbReference>
<evidence type="ECO:0000313" key="9">
    <source>
        <dbReference type="EMBL" id="SHK28323.1"/>
    </source>
</evidence>
<keyword evidence="3 6" id="KW-0808">Transferase</keyword>
<proteinExistence type="inferred from homology"/>
<feature type="active site" evidence="7">
    <location>
        <position position="208"/>
    </location>
</feature>
<dbReference type="InterPro" id="IPR014043">
    <property type="entry name" value="Acyl_transferase_dom"/>
</dbReference>
<dbReference type="EC" id="2.3.1.39" evidence="1 6"/>
<dbReference type="Gene3D" id="3.40.366.10">
    <property type="entry name" value="Malonyl-Coenzyme A Acyl Carrier Protein, domain 2"/>
    <property type="match status" value="1"/>
</dbReference>
<sequence>MAQAWLFPGQGSQRVGMAQDLLERFPEARARLEAADRLLGFSLTAYMFGARAEDPQAATAALAQTDITQPALFVHSLAAVAVLEAAGQRPEAVAGHSLGEYSALAAAGVLSFEDGLRLVRLRGQLMAEAGRKQPGTMAAILGLDDEEVEAVCRDVEAEGGGLVQPANYNAPGQVVISGEVAAVERAAEKARARGARRVVMLPVSGAFHSPLMEEASRRLAEAIAKVPMQAPRCPVYLNVTAAATTDPEEIRARLAEQMLAPVRFTQILHRMQADGITAFLEVGPGNVLTGLVRRTLGRNVQVGTAGTAEELETLLQQTS</sequence>
<reference evidence="10" key="1">
    <citation type="submission" date="2016-11" db="EMBL/GenBank/DDBJ databases">
        <authorList>
            <person name="Varghese N."/>
            <person name="Submissions S."/>
        </authorList>
    </citation>
    <scope>NUCLEOTIDE SEQUENCE [LARGE SCALE GENOMIC DNA]</scope>
    <source>
        <strain evidence="10">DSM 22212</strain>
    </source>
</reference>
<dbReference type="PANTHER" id="PTHR42681:SF1">
    <property type="entry name" value="MALONYL-COA-ACYL CARRIER PROTEIN TRANSACYLASE, MITOCHONDRIAL"/>
    <property type="match status" value="1"/>
</dbReference>
<keyword evidence="4 6" id="KW-0012">Acyltransferase</keyword>
<dbReference type="InterPro" id="IPR001227">
    <property type="entry name" value="Ac_transferase_dom_sf"/>
</dbReference>
<evidence type="ECO:0000313" key="10">
    <source>
        <dbReference type="Proteomes" id="UP000185812"/>
    </source>
</evidence>
<dbReference type="InterPro" id="IPR024925">
    <property type="entry name" value="Malonyl_CoA-ACP_transAc"/>
</dbReference>
<dbReference type="GO" id="GO:0006633">
    <property type="term" value="P:fatty acid biosynthetic process"/>
    <property type="evidence" value="ECO:0007669"/>
    <property type="project" value="TreeGrafter"/>
</dbReference>
<evidence type="ECO:0000259" key="8">
    <source>
        <dbReference type="SMART" id="SM00827"/>
    </source>
</evidence>
<dbReference type="NCBIfam" id="TIGR00128">
    <property type="entry name" value="fabD"/>
    <property type="match status" value="1"/>
</dbReference>
<evidence type="ECO:0000256" key="2">
    <source>
        <dbReference type="ARBA" id="ARBA00018953"/>
    </source>
</evidence>
<evidence type="ECO:0000256" key="1">
    <source>
        <dbReference type="ARBA" id="ARBA00013258"/>
    </source>
</evidence>
<gene>
    <name evidence="9" type="ORF">SAMN04488087_0732</name>
</gene>
<feature type="active site" evidence="7">
    <location>
        <position position="97"/>
    </location>
</feature>
<comment type="similarity">
    <text evidence="6">Belongs to the fabD family.</text>
</comment>
<dbReference type="STRING" id="633813.SAMN04488087_0732"/>
<evidence type="ECO:0000256" key="6">
    <source>
        <dbReference type="PIRNR" id="PIRNR000446"/>
    </source>
</evidence>
<organism evidence="9 10">
    <name type="scientific">Rhodothermus profundi</name>
    <dbReference type="NCBI Taxonomy" id="633813"/>
    <lineage>
        <taxon>Bacteria</taxon>
        <taxon>Pseudomonadati</taxon>
        <taxon>Rhodothermota</taxon>
        <taxon>Rhodothermia</taxon>
        <taxon>Rhodothermales</taxon>
        <taxon>Rhodothermaceae</taxon>
        <taxon>Rhodothermus</taxon>
    </lineage>
</organism>
<dbReference type="InterPro" id="IPR016035">
    <property type="entry name" value="Acyl_Trfase/lysoPLipase"/>
</dbReference>
<feature type="domain" description="Malonyl-CoA:ACP transacylase (MAT)" evidence="8">
    <location>
        <begin position="6"/>
        <end position="307"/>
    </location>
</feature>
<protein>
    <recommendedName>
        <fullName evidence="2 6">Malonyl CoA-acyl carrier protein transacylase</fullName>
        <ecNumber evidence="1 6">2.3.1.39</ecNumber>
    </recommendedName>
</protein>
<dbReference type="OrthoDB" id="9805460at2"/>
<dbReference type="EMBL" id="FRAU01000002">
    <property type="protein sequence ID" value="SHK28323.1"/>
    <property type="molecule type" value="Genomic_DNA"/>
</dbReference>
<dbReference type="SUPFAM" id="SSF55048">
    <property type="entry name" value="Probable ACP-binding domain of malonyl-CoA ACP transacylase"/>
    <property type="match status" value="1"/>
</dbReference>
<keyword evidence="10" id="KW-1185">Reference proteome</keyword>
<dbReference type="InterPro" id="IPR016036">
    <property type="entry name" value="Malonyl_transacylase_ACP-bd"/>
</dbReference>
<dbReference type="PIRSF" id="PIRSF000446">
    <property type="entry name" value="Mct"/>
    <property type="match status" value="1"/>
</dbReference>
<evidence type="ECO:0000256" key="4">
    <source>
        <dbReference type="ARBA" id="ARBA00023315"/>
    </source>
</evidence>
<evidence type="ECO:0000256" key="5">
    <source>
        <dbReference type="ARBA" id="ARBA00048462"/>
    </source>
</evidence>
<dbReference type="RefSeq" id="WP_072714621.1">
    <property type="nucleotide sequence ID" value="NZ_FRAU01000002.1"/>
</dbReference>